<dbReference type="InterPro" id="IPR005586">
    <property type="entry name" value="ABC_trans_aux"/>
</dbReference>
<dbReference type="OrthoDB" id="5372878at2"/>
<dbReference type="EMBL" id="CP002452">
    <property type="protein sequence ID" value="ADV46867.1"/>
    <property type="molecule type" value="Genomic_DNA"/>
</dbReference>
<dbReference type="STRING" id="749222.Nitsa_1619"/>
<dbReference type="RefSeq" id="WP_013554555.1">
    <property type="nucleotide sequence ID" value="NC_014935.1"/>
</dbReference>
<organism evidence="2 3">
    <name type="scientific">Nitratifractor salsuginis (strain DSM 16511 / JCM 12458 / E9I37-1)</name>
    <dbReference type="NCBI Taxonomy" id="749222"/>
    <lineage>
        <taxon>Bacteria</taxon>
        <taxon>Pseudomonadati</taxon>
        <taxon>Campylobacterota</taxon>
        <taxon>Epsilonproteobacteria</taxon>
        <taxon>Campylobacterales</taxon>
        <taxon>Sulfurovaceae</taxon>
        <taxon>Nitratifractor</taxon>
    </lineage>
</organism>
<dbReference type="KEGG" id="nsa:Nitsa_1619"/>
<dbReference type="AlphaFoldDB" id="E6X0T5"/>
<dbReference type="Pfam" id="PF03886">
    <property type="entry name" value="ABC_trans_aux"/>
    <property type="match status" value="1"/>
</dbReference>
<dbReference type="SUPFAM" id="SSF159594">
    <property type="entry name" value="XCC0632-like"/>
    <property type="match status" value="1"/>
</dbReference>
<dbReference type="PROSITE" id="PS51257">
    <property type="entry name" value="PROKAR_LIPOPROTEIN"/>
    <property type="match status" value="1"/>
</dbReference>
<keyword evidence="3" id="KW-1185">Reference proteome</keyword>
<evidence type="ECO:0000259" key="1">
    <source>
        <dbReference type="Pfam" id="PF03886"/>
    </source>
</evidence>
<accession>E6X0T5</accession>
<proteinExistence type="predicted"/>
<sequence>MKKLTLLSFALLTLFLAGCSSRSEYYRLQPRLQPHRDVTPLSTRHIVGIGEVQVTDYLQQKALTLRLGPSRLKVKENALWAGSLDKNIQKVLQHNLAQLVPDYTFLSYPWEEPLSDRTRIYVTVDRFDGDSNGTVVLEGHWSLVDREKDRMVLGEDFHYMQRGAANLPGIVATQNRLLERLSRRIASRIRQRTR</sequence>
<gene>
    <name evidence="2" type="ordered locus">Nitsa_1619</name>
</gene>
<dbReference type="Proteomes" id="UP000008633">
    <property type="component" value="Chromosome"/>
</dbReference>
<name>E6X0T5_NITSE</name>
<dbReference type="HOGENOM" id="CLU_096001_2_2_7"/>
<reference evidence="2 3" key="1">
    <citation type="journal article" date="2011" name="Stand. Genomic Sci.">
        <title>Complete genome sequence of Nitratifractor salsuginis type strain (E9I37-1).</title>
        <authorList>
            <person name="Anderson I."/>
            <person name="Sikorski J."/>
            <person name="Zeytun A."/>
            <person name="Nolan M."/>
            <person name="Lapidus A."/>
            <person name="Lucas S."/>
            <person name="Hammon N."/>
            <person name="Deshpande S."/>
            <person name="Cheng J.F."/>
            <person name="Tapia R."/>
            <person name="Han C."/>
            <person name="Goodwin L."/>
            <person name="Pitluck S."/>
            <person name="Liolios K."/>
            <person name="Pagani I."/>
            <person name="Ivanova N."/>
            <person name="Huntemann M."/>
            <person name="Mavromatis K."/>
            <person name="Ovchinikova G."/>
            <person name="Pati A."/>
            <person name="Chen A."/>
            <person name="Palaniappan K."/>
            <person name="Land M."/>
            <person name="Hauser L."/>
            <person name="Brambilla E.M."/>
            <person name="Ngatchou-Djao O.D."/>
            <person name="Rohde M."/>
            <person name="Tindall B.J."/>
            <person name="Goker M."/>
            <person name="Detter J.C."/>
            <person name="Woyke T."/>
            <person name="Bristow J."/>
            <person name="Eisen J.A."/>
            <person name="Markowitz V."/>
            <person name="Hugenholtz P."/>
            <person name="Klenk H.P."/>
            <person name="Kyrpides N.C."/>
        </authorList>
    </citation>
    <scope>NUCLEOTIDE SEQUENCE [LARGE SCALE GENOMIC DNA]</scope>
    <source>
        <strain evidence="3">DSM 16511 / JCM 12458 / E9I37-1</strain>
    </source>
</reference>
<evidence type="ECO:0000313" key="3">
    <source>
        <dbReference type="Proteomes" id="UP000008633"/>
    </source>
</evidence>
<dbReference type="eggNOG" id="COG3009">
    <property type="taxonomic scope" value="Bacteria"/>
</dbReference>
<reference evidence="3" key="2">
    <citation type="submission" date="2011-01" db="EMBL/GenBank/DDBJ databases">
        <title>The complete genome of Nitratifractor salsuginis DSM 16511.</title>
        <authorList>
            <consortium name="US DOE Joint Genome Institute (JGI-PGF)"/>
            <person name="Lucas S."/>
            <person name="Copeland A."/>
            <person name="Lapidus A."/>
            <person name="Bruce D."/>
            <person name="Goodwin L."/>
            <person name="Pitluck S."/>
            <person name="Kyrpides N."/>
            <person name="Mavromatis K."/>
            <person name="Ivanova N."/>
            <person name="Mikhailova N."/>
            <person name="Zeytun A."/>
            <person name="Detter J.C."/>
            <person name="Tapia R."/>
            <person name="Han C."/>
            <person name="Land M."/>
            <person name="Hauser L."/>
            <person name="Markowitz V."/>
            <person name="Cheng J.-F."/>
            <person name="Hugenholtz P."/>
            <person name="Woyke T."/>
            <person name="Wu D."/>
            <person name="Tindall B."/>
            <person name="Schuetze A."/>
            <person name="Brambilla E."/>
            <person name="Klenk H.-P."/>
            <person name="Eisen J.A."/>
        </authorList>
    </citation>
    <scope>NUCLEOTIDE SEQUENCE [LARGE SCALE GENOMIC DNA]</scope>
    <source>
        <strain evidence="3">DSM 16511 / JCM 12458 / E9I37-1</strain>
    </source>
</reference>
<feature type="domain" description="ABC-type transport auxiliary lipoprotein component" evidence="1">
    <location>
        <begin position="26"/>
        <end position="186"/>
    </location>
</feature>
<evidence type="ECO:0000313" key="2">
    <source>
        <dbReference type="EMBL" id="ADV46867.1"/>
    </source>
</evidence>
<dbReference type="Gene3D" id="3.40.50.10610">
    <property type="entry name" value="ABC-type transport auxiliary lipoprotein component"/>
    <property type="match status" value="1"/>
</dbReference>
<protein>
    <recommendedName>
        <fullName evidence="1">ABC-type transport auxiliary lipoprotein component domain-containing protein</fullName>
    </recommendedName>
</protein>